<evidence type="ECO:0000259" key="2">
    <source>
        <dbReference type="Pfam" id="PF13590"/>
    </source>
</evidence>
<sequence length="186" mass="20809">MLRNLSKIIFFLSIVLLTACTTNTVSTTPNNRITIVASGDLSTLSKTYAWHETMFVVHTANKMDEDVLRKQLISSVNKLMANKGYQLVSINDSPQMIVGFGMALESEMSDTEILAKVGLVPGLYTQDVNGNYEKGSVLIAFFNPRVNLPFWRVLAQGFTEPDRILEEREARFDALITMMLNDIPQA</sequence>
<accession>A0A4Y5YGX8</accession>
<feature type="chain" id="PRO_5021306533" evidence="1">
    <location>
        <begin position="28"/>
        <end position="186"/>
    </location>
</feature>
<dbReference type="Gene3D" id="3.30.160.670">
    <property type="match status" value="1"/>
</dbReference>
<dbReference type="InterPro" id="IPR025411">
    <property type="entry name" value="DUF4136"/>
</dbReference>
<dbReference type="AlphaFoldDB" id="A0A4Y5YGX8"/>
<organism evidence="3 4">
    <name type="scientific">Shewanella polaris</name>
    <dbReference type="NCBI Taxonomy" id="2588449"/>
    <lineage>
        <taxon>Bacteria</taxon>
        <taxon>Pseudomonadati</taxon>
        <taxon>Pseudomonadota</taxon>
        <taxon>Gammaproteobacteria</taxon>
        <taxon>Alteromonadales</taxon>
        <taxon>Shewanellaceae</taxon>
        <taxon>Shewanella</taxon>
    </lineage>
</organism>
<feature type="domain" description="DUF4136" evidence="2">
    <location>
        <begin position="46"/>
        <end position="184"/>
    </location>
</feature>
<dbReference type="Proteomes" id="UP000319809">
    <property type="component" value="Chromosome"/>
</dbReference>
<dbReference type="PROSITE" id="PS51257">
    <property type="entry name" value="PROKAR_LIPOPROTEIN"/>
    <property type="match status" value="1"/>
</dbReference>
<evidence type="ECO:0000313" key="4">
    <source>
        <dbReference type="Proteomes" id="UP000319809"/>
    </source>
</evidence>
<dbReference type="RefSeq" id="WP_140234566.1">
    <property type="nucleotide sequence ID" value="NZ_CP041036.1"/>
</dbReference>
<reference evidence="3 4" key="1">
    <citation type="submission" date="2019-06" db="EMBL/GenBank/DDBJ databases">
        <title>The genome of Shewanella sp. SM1901.</title>
        <authorList>
            <person name="Cha Q."/>
        </authorList>
    </citation>
    <scope>NUCLEOTIDE SEQUENCE [LARGE SCALE GENOMIC DNA]</scope>
    <source>
        <strain evidence="3 4">SM1901</strain>
    </source>
</reference>
<evidence type="ECO:0000256" key="1">
    <source>
        <dbReference type="SAM" id="SignalP"/>
    </source>
</evidence>
<keyword evidence="4" id="KW-1185">Reference proteome</keyword>
<dbReference type="KEGG" id="spol:FH971_12905"/>
<proteinExistence type="predicted"/>
<gene>
    <name evidence="3" type="ORF">FH971_12905</name>
</gene>
<feature type="signal peptide" evidence="1">
    <location>
        <begin position="1"/>
        <end position="27"/>
    </location>
</feature>
<protein>
    <submittedName>
        <fullName evidence="3">DUF4136 domain-containing protein</fullName>
    </submittedName>
</protein>
<evidence type="ECO:0000313" key="3">
    <source>
        <dbReference type="EMBL" id="QDE31779.1"/>
    </source>
</evidence>
<name>A0A4Y5YGX8_9GAMM</name>
<dbReference type="Pfam" id="PF13590">
    <property type="entry name" value="DUF4136"/>
    <property type="match status" value="1"/>
</dbReference>
<dbReference type="EMBL" id="CP041036">
    <property type="protein sequence ID" value="QDE31779.1"/>
    <property type="molecule type" value="Genomic_DNA"/>
</dbReference>
<keyword evidence="1" id="KW-0732">Signal</keyword>